<name>A0A3B6VN33_BRAPL</name>
<keyword evidence="1" id="KW-0812">Transmembrane</keyword>
<dbReference type="KEGG" id="bpip:BPP43_10785"/>
<keyword evidence="1" id="KW-1133">Transmembrane helix</keyword>
<sequence length="254" mass="28572">MKFVKYFLLINIFIITITYSAFASLEINFQGHYGIAFPFNSIKVNDNYKNTIYDSVDGTLGFEGTLFFQIGNYFKLFEDDYTRIIKGVSLFGDIGFSINALMSDYKENNNKYTEVLGFYSMLVGATVKLNFSKMSIGLGTGIIAPLYAMVASSKYGGVMSAPDDLDNWNVNDMRNLFKAPIMPYIKLTIEGFLYLVSNFAVTLGGYMMYNFGMQYKTDVVNNNLGGNIYNQYNFSDFSIGLILGISFGRSDGYN</sequence>
<reference evidence="2 3" key="1">
    <citation type="journal article" date="2013" name="Genome Announc.">
        <title>Complete Genome Sequence of the Porcine Strain Brachyspira pilosicoli P43/6/78(T.).</title>
        <authorList>
            <person name="Lin C."/>
            <person name="den Bakker H.C."/>
            <person name="Suzuki H."/>
            <person name="Lefebure T."/>
            <person name="Ponnala L."/>
            <person name="Sun Q."/>
            <person name="Stanhope M.J."/>
            <person name="Wiedmann M."/>
            <person name="Duhamel G.E."/>
        </authorList>
    </citation>
    <scope>NUCLEOTIDE SEQUENCE [LARGE SCALE GENOMIC DNA]</scope>
    <source>
        <strain evidence="2 3">P43/6/78</strain>
    </source>
</reference>
<accession>A0A3B6VN33</accession>
<dbReference type="EMBL" id="CP002873">
    <property type="protein sequence ID" value="AGA67321.1"/>
    <property type="molecule type" value="Genomic_DNA"/>
</dbReference>
<gene>
    <name evidence="2" type="ORF">BPP43_10785</name>
</gene>
<protein>
    <recommendedName>
        <fullName evidence="4">Serpentine_recp domain containing protein</fullName>
    </recommendedName>
</protein>
<proteinExistence type="predicted"/>
<dbReference type="RefSeq" id="WP_015274875.1">
    <property type="nucleotide sequence ID" value="NC_019908.1"/>
</dbReference>
<feature type="transmembrane region" description="Helical" evidence="1">
    <location>
        <begin position="191"/>
        <end position="209"/>
    </location>
</feature>
<keyword evidence="1" id="KW-0472">Membrane</keyword>
<dbReference type="Proteomes" id="UP000010793">
    <property type="component" value="Chromosome"/>
</dbReference>
<dbReference type="AlphaFoldDB" id="A0A3B6VN33"/>
<feature type="transmembrane region" description="Helical" evidence="1">
    <location>
        <begin position="6"/>
        <end position="25"/>
    </location>
</feature>
<organism evidence="2 3">
    <name type="scientific">Brachyspira pilosicoli P43/6/78</name>
    <dbReference type="NCBI Taxonomy" id="1042417"/>
    <lineage>
        <taxon>Bacteria</taxon>
        <taxon>Pseudomonadati</taxon>
        <taxon>Spirochaetota</taxon>
        <taxon>Spirochaetia</taxon>
        <taxon>Brachyspirales</taxon>
        <taxon>Brachyspiraceae</taxon>
        <taxon>Brachyspira</taxon>
    </lineage>
</organism>
<evidence type="ECO:0000313" key="2">
    <source>
        <dbReference type="EMBL" id="AGA67321.1"/>
    </source>
</evidence>
<evidence type="ECO:0008006" key="4">
    <source>
        <dbReference type="Google" id="ProtNLM"/>
    </source>
</evidence>
<keyword evidence="3" id="KW-1185">Reference proteome</keyword>
<evidence type="ECO:0000313" key="3">
    <source>
        <dbReference type="Proteomes" id="UP000010793"/>
    </source>
</evidence>
<evidence type="ECO:0000256" key="1">
    <source>
        <dbReference type="SAM" id="Phobius"/>
    </source>
</evidence>